<proteinExistence type="predicted"/>
<keyword evidence="2" id="KW-1185">Reference proteome</keyword>
<accession>A0A540LVS8</accession>
<reference evidence="1 2" key="1">
    <citation type="journal article" date="2019" name="G3 (Bethesda)">
        <title>Sequencing of a Wild Apple (Malus baccata) Genome Unravels the Differences Between Cultivated and Wild Apple Species Regarding Disease Resistance and Cold Tolerance.</title>
        <authorList>
            <person name="Chen X."/>
        </authorList>
    </citation>
    <scope>NUCLEOTIDE SEQUENCE [LARGE SCALE GENOMIC DNA]</scope>
    <source>
        <strain evidence="2">cv. Shandingzi</strain>
        <tissue evidence="1">Leaves</tissue>
    </source>
</reference>
<comment type="caution">
    <text evidence="1">The sequence shown here is derived from an EMBL/GenBank/DDBJ whole genome shotgun (WGS) entry which is preliminary data.</text>
</comment>
<dbReference type="EMBL" id="VIEB01000448">
    <property type="protein sequence ID" value="TQD90584.1"/>
    <property type="molecule type" value="Genomic_DNA"/>
</dbReference>
<name>A0A540LVS8_MALBA</name>
<dbReference type="Proteomes" id="UP000315295">
    <property type="component" value="Unassembled WGS sequence"/>
</dbReference>
<evidence type="ECO:0000313" key="2">
    <source>
        <dbReference type="Proteomes" id="UP000315295"/>
    </source>
</evidence>
<organism evidence="1 2">
    <name type="scientific">Malus baccata</name>
    <name type="common">Siberian crab apple</name>
    <name type="synonym">Pyrus baccata</name>
    <dbReference type="NCBI Taxonomy" id="106549"/>
    <lineage>
        <taxon>Eukaryota</taxon>
        <taxon>Viridiplantae</taxon>
        <taxon>Streptophyta</taxon>
        <taxon>Embryophyta</taxon>
        <taxon>Tracheophyta</taxon>
        <taxon>Spermatophyta</taxon>
        <taxon>Magnoliopsida</taxon>
        <taxon>eudicotyledons</taxon>
        <taxon>Gunneridae</taxon>
        <taxon>Pentapetalae</taxon>
        <taxon>rosids</taxon>
        <taxon>fabids</taxon>
        <taxon>Rosales</taxon>
        <taxon>Rosaceae</taxon>
        <taxon>Amygdaloideae</taxon>
        <taxon>Maleae</taxon>
        <taxon>Malus</taxon>
    </lineage>
</organism>
<gene>
    <name evidence="1" type="ORF">C1H46_023878</name>
</gene>
<dbReference type="Gene3D" id="4.10.60.10">
    <property type="entry name" value="Zinc finger, CCHC-type"/>
    <property type="match status" value="1"/>
</dbReference>
<evidence type="ECO:0000313" key="1">
    <source>
        <dbReference type="EMBL" id="TQD90584.1"/>
    </source>
</evidence>
<sequence>MHYWIIESADKNKEKDSIKDSPATHLTKVEAAQDSQTQLQLEEKNTLPAFLKEDNNPTCLARRKLIIEPGTFSSMPSTCAICSEFGHFPGMCHWRKRLPKGVTQVGKGYVVEWGRAVLLECVYCYEIGTHMLDDCPDLKKLLEENGGDMRPCTPVCSMIYRLLIAEAKEDWVHVCSSC</sequence>
<protein>
    <submittedName>
        <fullName evidence="1">Uncharacterized protein</fullName>
    </submittedName>
</protein>
<dbReference type="AlphaFoldDB" id="A0A540LVS8"/>